<dbReference type="Proteomes" id="UP001443914">
    <property type="component" value="Unassembled WGS sequence"/>
</dbReference>
<dbReference type="PANTHER" id="PTHR34273:SF2">
    <property type="entry name" value="METHYLTHIORIBOSE KINASE"/>
    <property type="match status" value="1"/>
</dbReference>
<evidence type="ECO:0000256" key="3">
    <source>
        <dbReference type="ARBA" id="ARBA00012128"/>
    </source>
</evidence>
<evidence type="ECO:0000256" key="4">
    <source>
        <dbReference type="ARBA" id="ARBA00022679"/>
    </source>
</evidence>
<dbReference type="EC" id="2.7.1.100" evidence="3"/>
<evidence type="ECO:0000259" key="8">
    <source>
        <dbReference type="Pfam" id="PF01636"/>
    </source>
</evidence>
<name>A0AAW1J849_SAPOF</name>
<keyword evidence="4" id="KW-0808">Transferase</keyword>
<organism evidence="9 10">
    <name type="scientific">Saponaria officinalis</name>
    <name type="common">Common soapwort</name>
    <name type="synonym">Lychnis saponaria</name>
    <dbReference type="NCBI Taxonomy" id="3572"/>
    <lineage>
        <taxon>Eukaryota</taxon>
        <taxon>Viridiplantae</taxon>
        <taxon>Streptophyta</taxon>
        <taxon>Embryophyta</taxon>
        <taxon>Tracheophyta</taxon>
        <taxon>Spermatophyta</taxon>
        <taxon>Magnoliopsida</taxon>
        <taxon>eudicotyledons</taxon>
        <taxon>Gunneridae</taxon>
        <taxon>Pentapetalae</taxon>
        <taxon>Caryophyllales</taxon>
        <taxon>Caryophyllaceae</taxon>
        <taxon>Caryophylleae</taxon>
        <taxon>Saponaria</taxon>
    </lineage>
</organism>
<dbReference type="PIRSF" id="PIRSF031134">
    <property type="entry name" value="MTRK"/>
    <property type="match status" value="1"/>
</dbReference>
<accession>A0AAW1J849</accession>
<dbReference type="GO" id="GO:0046522">
    <property type="term" value="F:S-methyl-5-thioribose kinase activity"/>
    <property type="evidence" value="ECO:0007669"/>
    <property type="project" value="UniProtKB-EC"/>
</dbReference>
<sequence length="390" mass="44832">MSSKLGHMVDDIQIEVVYDGLMNFVYIVKSFGGSMVIKQALPYIRCMGDSYPISKQRAKYEAKALQIYASICASNVPQFYHFDDSLSLIAMQYLEPPHILLRKGLIAGTQYPLLAQHVSEFFAQVFFHTSLFSNTKSDHKYAVADFSGNVEMRRLMEELAFGPFEGSKYITWTSPQLDFDVKELQEDINVKLQVSLLKSIFCERTQALIHSDFHAGSIMVTQNSVKVIDPEFAFYGPMGYDIGTFLRNLIVSYFSQDGLVTPQDDRQEYKIWLLKTLEETWNLFQEKFIKLWDEHKDCCDEVKTKYMQDVLHDALGFCALYLIGSVIHVGPVEDFESIDNVSKRIECERNTLNFGRMLLKERLKFSSIGEVVSCLQQFMDQHSSIILSRC</sequence>
<evidence type="ECO:0000256" key="6">
    <source>
        <dbReference type="ARBA" id="ARBA00022777"/>
    </source>
</evidence>
<comment type="subunit">
    <text evidence="2">Homodimer.</text>
</comment>
<evidence type="ECO:0000256" key="1">
    <source>
        <dbReference type="ARBA" id="ARBA00010165"/>
    </source>
</evidence>
<dbReference type="InterPro" id="IPR011009">
    <property type="entry name" value="Kinase-like_dom_sf"/>
</dbReference>
<comment type="caution">
    <text evidence="9">The sequence shown here is derived from an EMBL/GenBank/DDBJ whole genome shotgun (WGS) entry which is preliminary data.</text>
</comment>
<dbReference type="EMBL" id="JBDFQZ010000008">
    <property type="protein sequence ID" value="KAK9698896.1"/>
    <property type="molecule type" value="Genomic_DNA"/>
</dbReference>
<keyword evidence="7" id="KW-0067">ATP-binding</keyword>
<dbReference type="GO" id="GO:0009086">
    <property type="term" value="P:methionine biosynthetic process"/>
    <property type="evidence" value="ECO:0007669"/>
    <property type="project" value="InterPro"/>
</dbReference>
<dbReference type="AlphaFoldDB" id="A0AAW1J849"/>
<evidence type="ECO:0000256" key="5">
    <source>
        <dbReference type="ARBA" id="ARBA00022741"/>
    </source>
</evidence>
<dbReference type="SUPFAM" id="SSF56112">
    <property type="entry name" value="Protein kinase-like (PK-like)"/>
    <property type="match status" value="1"/>
</dbReference>
<dbReference type="InterPro" id="IPR002575">
    <property type="entry name" value="Aminoglycoside_PTrfase"/>
</dbReference>
<evidence type="ECO:0000256" key="2">
    <source>
        <dbReference type="ARBA" id="ARBA00011738"/>
    </source>
</evidence>
<protein>
    <recommendedName>
        <fullName evidence="3">S-methyl-5-thioribose kinase</fullName>
        <ecNumber evidence="3">2.7.1.100</ecNumber>
    </recommendedName>
</protein>
<dbReference type="Pfam" id="PF01636">
    <property type="entry name" value="APH"/>
    <property type="match status" value="1"/>
</dbReference>
<gene>
    <name evidence="9" type="ORF">RND81_08G138800</name>
</gene>
<feature type="domain" description="Aminoglycoside phosphotransferase" evidence="8">
    <location>
        <begin position="158"/>
        <end position="248"/>
    </location>
</feature>
<dbReference type="GO" id="GO:0005524">
    <property type="term" value="F:ATP binding"/>
    <property type="evidence" value="ECO:0007669"/>
    <property type="project" value="UniProtKB-KW"/>
</dbReference>
<dbReference type="Gene3D" id="3.90.1200.10">
    <property type="match status" value="1"/>
</dbReference>
<evidence type="ECO:0000313" key="10">
    <source>
        <dbReference type="Proteomes" id="UP001443914"/>
    </source>
</evidence>
<dbReference type="PANTHER" id="PTHR34273">
    <property type="entry name" value="METHYLTHIORIBOSE KINASE"/>
    <property type="match status" value="1"/>
</dbReference>
<keyword evidence="6" id="KW-0418">Kinase</keyword>
<proteinExistence type="inferred from homology"/>
<dbReference type="Gene3D" id="3.30.200.20">
    <property type="entry name" value="Phosphorylase Kinase, domain 1"/>
    <property type="match status" value="1"/>
</dbReference>
<keyword evidence="5" id="KW-0547">Nucleotide-binding</keyword>
<keyword evidence="10" id="KW-1185">Reference proteome</keyword>
<dbReference type="InterPro" id="IPR009212">
    <property type="entry name" value="Methylthioribose_kinase"/>
</dbReference>
<reference evidence="9" key="1">
    <citation type="submission" date="2024-03" db="EMBL/GenBank/DDBJ databases">
        <title>WGS assembly of Saponaria officinalis var. Norfolk2.</title>
        <authorList>
            <person name="Jenkins J."/>
            <person name="Shu S."/>
            <person name="Grimwood J."/>
            <person name="Barry K."/>
            <person name="Goodstein D."/>
            <person name="Schmutz J."/>
            <person name="Leebens-Mack J."/>
            <person name="Osbourn A."/>
        </authorList>
    </citation>
    <scope>NUCLEOTIDE SEQUENCE [LARGE SCALE GENOMIC DNA]</scope>
    <source>
        <strain evidence="9">JIC</strain>
    </source>
</reference>
<evidence type="ECO:0000313" key="9">
    <source>
        <dbReference type="EMBL" id="KAK9698896.1"/>
    </source>
</evidence>
<evidence type="ECO:0000256" key="7">
    <source>
        <dbReference type="ARBA" id="ARBA00022840"/>
    </source>
</evidence>
<dbReference type="NCBIfam" id="TIGR01767">
    <property type="entry name" value="MTRK"/>
    <property type="match status" value="1"/>
</dbReference>
<comment type="similarity">
    <text evidence="1">Belongs to the methylthioribose kinase family.</text>
</comment>